<gene>
    <name evidence="11" type="primary">motB</name>
    <name evidence="11" type="ORF">GCM10007425_28490</name>
</gene>
<dbReference type="InterPro" id="IPR050330">
    <property type="entry name" value="Bact_OuterMem_StrucFunc"/>
</dbReference>
<dbReference type="Pfam" id="PF13677">
    <property type="entry name" value="MotB_plug"/>
    <property type="match status" value="1"/>
</dbReference>
<protein>
    <submittedName>
        <fullName evidence="11">Motility protein B</fullName>
    </submittedName>
</protein>
<evidence type="ECO:0000313" key="12">
    <source>
        <dbReference type="Proteomes" id="UP000616608"/>
    </source>
</evidence>
<comment type="subcellular location">
    <subcellularLocation>
        <location evidence="1">Cell membrane</location>
        <topology evidence="1">Single-pass membrane protein</topology>
    </subcellularLocation>
</comment>
<evidence type="ECO:0000313" key="11">
    <source>
        <dbReference type="EMBL" id="GGG32144.1"/>
    </source>
</evidence>
<evidence type="ECO:0000259" key="10">
    <source>
        <dbReference type="PROSITE" id="PS51123"/>
    </source>
</evidence>
<keyword evidence="3" id="KW-1003">Cell membrane</keyword>
<feature type="region of interest" description="Disordered" evidence="8">
    <location>
        <begin position="65"/>
        <end position="84"/>
    </location>
</feature>
<organism evidence="11 12">
    <name type="scientific">Lysinibacillus alkalisoli</name>
    <dbReference type="NCBI Taxonomy" id="1911548"/>
    <lineage>
        <taxon>Bacteria</taxon>
        <taxon>Bacillati</taxon>
        <taxon>Bacillota</taxon>
        <taxon>Bacilli</taxon>
        <taxon>Bacillales</taxon>
        <taxon>Bacillaceae</taxon>
        <taxon>Lysinibacillus</taxon>
    </lineage>
</organism>
<dbReference type="AlphaFoldDB" id="A0A917G9S7"/>
<feature type="domain" description="OmpA-like" evidence="10">
    <location>
        <begin position="121"/>
        <end position="244"/>
    </location>
</feature>
<evidence type="ECO:0000256" key="4">
    <source>
        <dbReference type="ARBA" id="ARBA00022692"/>
    </source>
</evidence>
<dbReference type="EMBL" id="BMJT01000012">
    <property type="protein sequence ID" value="GGG32144.1"/>
    <property type="molecule type" value="Genomic_DNA"/>
</dbReference>
<dbReference type="Pfam" id="PF00691">
    <property type="entry name" value="OmpA"/>
    <property type="match status" value="1"/>
</dbReference>
<dbReference type="InterPro" id="IPR036737">
    <property type="entry name" value="OmpA-like_sf"/>
</dbReference>
<evidence type="ECO:0000256" key="5">
    <source>
        <dbReference type="ARBA" id="ARBA00022989"/>
    </source>
</evidence>
<dbReference type="RefSeq" id="WP_188615740.1">
    <property type="nucleotide sequence ID" value="NZ_BMJT01000012.1"/>
</dbReference>
<sequence>MARKPKRKKPEEHVDESWLVPYADILTLLLALFIVLFASSTVDEKKLERMSAVFNQVFDGGSSFMEHPAPVDSQNPSDAAEMPKSSAYVEDQEALGEIQDNVEQFIANNELEEMFNTTLTDEGLLVTIRDSVLFNMGQAEIKDEYKPVAAELSQLLVFDPARNVVVTGHTDNIPIRTAEFSSNWSLSVKRSVNFLELLIESNPNLDPQYFSAKGYGENKPVADNNTEAGRNKNRRVEVLIQPRVLEDGTFTMEDNIKEQQETTSAEEPDNK</sequence>
<comment type="similarity">
    <text evidence="2">Belongs to the MotB family.</text>
</comment>
<keyword evidence="6 7" id="KW-0472">Membrane</keyword>
<keyword evidence="5 9" id="KW-1133">Transmembrane helix</keyword>
<evidence type="ECO:0000256" key="2">
    <source>
        <dbReference type="ARBA" id="ARBA00008914"/>
    </source>
</evidence>
<dbReference type="SUPFAM" id="SSF103088">
    <property type="entry name" value="OmpA-like"/>
    <property type="match status" value="1"/>
</dbReference>
<evidence type="ECO:0000256" key="3">
    <source>
        <dbReference type="ARBA" id="ARBA00022475"/>
    </source>
</evidence>
<evidence type="ECO:0000256" key="1">
    <source>
        <dbReference type="ARBA" id="ARBA00004162"/>
    </source>
</evidence>
<dbReference type="NCBIfam" id="NF005831">
    <property type="entry name" value="PRK07734.1"/>
    <property type="match status" value="1"/>
</dbReference>
<comment type="caution">
    <text evidence="11">The sequence shown here is derived from an EMBL/GenBank/DDBJ whole genome shotgun (WGS) entry which is preliminary data.</text>
</comment>
<evidence type="ECO:0000256" key="7">
    <source>
        <dbReference type="PROSITE-ProRule" id="PRU00473"/>
    </source>
</evidence>
<dbReference type="PANTHER" id="PTHR30329">
    <property type="entry name" value="STATOR ELEMENT OF FLAGELLAR MOTOR COMPLEX"/>
    <property type="match status" value="1"/>
</dbReference>
<feature type="region of interest" description="Disordered" evidence="8">
    <location>
        <begin position="249"/>
        <end position="271"/>
    </location>
</feature>
<reference evidence="11" key="2">
    <citation type="submission" date="2020-09" db="EMBL/GenBank/DDBJ databases">
        <authorList>
            <person name="Sun Q."/>
            <person name="Zhou Y."/>
        </authorList>
    </citation>
    <scope>NUCLEOTIDE SEQUENCE</scope>
    <source>
        <strain evidence="11">CGMCC 1.15760</strain>
    </source>
</reference>
<dbReference type="PANTHER" id="PTHR30329:SF21">
    <property type="entry name" value="LIPOPROTEIN YIAD-RELATED"/>
    <property type="match status" value="1"/>
</dbReference>
<dbReference type="GO" id="GO:0005886">
    <property type="term" value="C:plasma membrane"/>
    <property type="evidence" value="ECO:0007669"/>
    <property type="project" value="UniProtKB-SubCell"/>
</dbReference>
<dbReference type="InterPro" id="IPR025713">
    <property type="entry name" value="MotB-like_N_dom"/>
</dbReference>
<dbReference type="Gene3D" id="3.30.1330.60">
    <property type="entry name" value="OmpA-like domain"/>
    <property type="match status" value="1"/>
</dbReference>
<proteinExistence type="inferred from homology"/>
<evidence type="ECO:0000256" key="6">
    <source>
        <dbReference type="ARBA" id="ARBA00023136"/>
    </source>
</evidence>
<dbReference type="InterPro" id="IPR006665">
    <property type="entry name" value="OmpA-like"/>
</dbReference>
<name>A0A917G9S7_9BACI</name>
<feature type="transmembrane region" description="Helical" evidence="9">
    <location>
        <begin position="20"/>
        <end position="42"/>
    </location>
</feature>
<dbReference type="PROSITE" id="PS51123">
    <property type="entry name" value="OMPA_2"/>
    <property type="match status" value="1"/>
</dbReference>
<reference evidence="11" key="1">
    <citation type="journal article" date="2014" name="Int. J. Syst. Evol. Microbiol.">
        <title>Complete genome sequence of Corynebacterium casei LMG S-19264T (=DSM 44701T), isolated from a smear-ripened cheese.</title>
        <authorList>
            <consortium name="US DOE Joint Genome Institute (JGI-PGF)"/>
            <person name="Walter F."/>
            <person name="Albersmeier A."/>
            <person name="Kalinowski J."/>
            <person name="Ruckert C."/>
        </authorList>
    </citation>
    <scope>NUCLEOTIDE SEQUENCE</scope>
    <source>
        <strain evidence="11">CGMCC 1.15760</strain>
    </source>
</reference>
<keyword evidence="4 9" id="KW-0812">Transmembrane</keyword>
<evidence type="ECO:0000256" key="9">
    <source>
        <dbReference type="SAM" id="Phobius"/>
    </source>
</evidence>
<dbReference type="CDD" id="cd07185">
    <property type="entry name" value="OmpA_C-like"/>
    <property type="match status" value="1"/>
</dbReference>
<dbReference type="Proteomes" id="UP000616608">
    <property type="component" value="Unassembled WGS sequence"/>
</dbReference>
<evidence type="ECO:0000256" key="8">
    <source>
        <dbReference type="SAM" id="MobiDB-lite"/>
    </source>
</evidence>
<keyword evidence="12" id="KW-1185">Reference proteome</keyword>
<accession>A0A917G9S7</accession>